<protein>
    <submittedName>
        <fullName evidence="1">Uncharacterized protein</fullName>
    </submittedName>
</protein>
<accession>A0A9X7BTG5</accession>
<organism evidence="1 2">
    <name type="scientific">Bacillus thuringiensis</name>
    <dbReference type="NCBI Taxonomy" id="1428"/>
    <lineage>
        <taxon>Bacteria</taxon>
        <taxon>Bacillati</taxon>
        <taxon>Bacillota</taxon>
        <taxon>Bacilli</taxon>
        <taxon>Bacillales</taxon>
        <taxon>Bacillaceae</taxon>
        <taxon>Bacillus</taxon>
        <taxon>Bacillus cereus group</taxon>
    </lineage>
</organism>
<proteinExistence type="predicted"/>
<sequence>MSANMRNQTDTIVEKVFDFFQSDQPSNVEGNEIIEVLSQQISVNPESAGDIMDELAMKFANKLEQICNQYE</sequence>
<evidence type="ECO:0000313" key="1">
    <source>
        <dbReference type="EMBL" id="PFV35754.1"/>
    </source>
</evidence>
<evidence type="ECO:0000313" key="2">
    <source>
        <dbReference type="Proteomes" id="UP000223366"/>
    </source>
</evidence>
<reference evidence="1 2" key="1">
    <citation type="submission" date="2017-09" db="EMBL/GenBank/DDBJ databases">
        <title>Large-scale bioinformatics analysis of Bacillus genomes uncovers conserved roles of natural products in bacterial physiology.</title>
        <authorList>
            <consortium name="Agbiome Team Llc"/>
            <person name="Bleich R.M."/>
            <person name="Grubbs K.J."/>
            <person name="Santa Maria K.C."/>
            <person name="Allen S.E."/>
            <person name="Farag S."/>
            <person name="Shank E.A."/>
            <person name="Bowers A."/>
        </authorList>
    </citation>
    <scope>NUCLEOTIDE SEQUENCE [LARGE SCALE GENOMIC DNA]</scope>
    <source>
        <strain evidence="1 2">AFS060060</strain>
    </source>
</reference>
<dbReference type="Proteomes" id="UP000223366">
    <property type="component" value="Unassembled WGS sequence"/>
</dbReference>
<dbReference type="RefSeq" id="WP_098205353.1">
    <property type="nucleotide sequence ID" value="NZ_CAKJXA010000026.1"/>
</dbReference>
<comment type="caution">
    <text evidence="1">The sequence shown here is derived from an EMBL/GenBank/DDBJ whole genome shotgun (WGS) entry which is preliminary data.</text>
</comment>
<name>A0A9X7BTG5_BACTU</name>
<dbReference type="EMBL" id="NVDU01000003">
    <property type="protein sequence ID" value="PFV35754.1"/>
    <property type="molecule type" value="Genomic_DNA"/>
</dbReference>
<dbReference type="AlphaFoldDB" id="A0A9X7BTG5"/>
<gene>
    <name evidence="1" type="ORF">COK99_01655</name>
</gene>